<organism evidence="1 2">
    <name type="scientific">Diploscapter pachys</name>
    <dbReference type="NCBI Taxonomy" id="2018661"/>
    <lineage>
        <taxon>Eukaryota</taxon>
        <taxon>Metazoa</taxon>
        <taxon>Ecdysozoa</taxon>
        <taxon>Nematoda</taxon>
        <taxon>Chromadorea</taxon>
        <taxon>Rhabditida</taxon>
        <taxon>Rhabditina</taxon>
        <taxon>Rhabditomorpha</taxon>
        <taxon>Rhabditoidea</taxon>
        <taxon>Rhabditidae</taxon>
        <taxon>Diploscapter</taxon>
    </lineage>
</organism>
<gene>
    <name evidence="1" type="ORF">WR25_15954</name>
</gene>
<dbReference type="EMBL" id="LIAE01008799">
    <property type="protein sequence ID" value="PAV72387.1"/>
    <property type="molecule type" value="Genomic_DNA"/>
</dbReference>
<evidence type="ECO:0000313" key="2">
    <source>
        <dbReference type="Proteomes" id="UP000218231"/>
    </source>
</evidence>
<dbReference type="Proteomes" id="UP000218231">
    <property type="component" value="Unassembled WGS sequence"/>
</dbReference>
<accession>A0A2A2KEP6</accession>
<comment type="caution">
    <text evidence="1">The sequence shown here is derived from an EMBL/GenBank/DDBJ whole genome shotgun (WGS) entry which is preliminary data.</text>
</comment>
<evidence type="ECO:0000313" key="1">
    <source>
        <dbReference type="EMBL" id="PAV72387.1"/>
    </source>
</evidence>
<keyword evidence="2" id="KW-1185">Reference proteome</keyword>
<name>A0A2A2KEP6_9BILA</name>
<sequence length="561" mass="59943">MGAEDGHRRCNWARPSGSGGSKTIWLHSAGCRAAMTWRARMSPWSVWISTMSWSQPTIRRTGLDSFTRSPSACAMRVHSTFGGVDEGEVVQQGQAGGWRAGGQADGSVEGQPAGVVDTLTRQPLAHRQLVECLGVRCGPGFFARYPARQLVELFGRRVMGALAAAQVFLVAGFTDQVDIAPLVVGGEGFDIELACQVEDRGLAWPDPFPAGFGDHTIAKRVVVGASAHAVPRFQHGEGHAPGALQVTGRSQPGQPGTNDHHVQHLLGFCSQGLRHGPSAEGGTADQGGAGKCLHEQAPLPRRQWQFCVFLIHLHLGQPVLVGWSRWKEVRGERAALLRSSAAKLSSGSLLPEHAGLLGFGPALARGFRDLGRGDEQDQRVEQRLATLGTEPLRLDGHHHQPAVADGADLVGQHIGRNIVADLALGLPLFDHHGEHLAELRVALPDDVGEHRFMAGVGEQLQPREPHGDVEGGLVGGQQQVDLVEQALCDLADHVFLVGEVVGHRARGTASLFGNLAHRGPGIAILRDHRDRGLQQFRTLCVAVTDRPAATGNGFRRAAVCA</sequence>
<dbReference type="AlphaFoldDB" id="A0A2A2KEP6"/>
<proteinExistence type="predicted"/>
<reference evidence="1 2" key="1">
    <citation type="journal article" date="2017" name="Curr. Biol.">
        <title>Genome architecture and evolution of a unichromosomal asexual nematode.</title>
        <authorList>
            <person name="Fradin H."/>
            <person name="Zegar C."/>
            <person name="Gutwein M."/>
            <person name="Lucas J."/>
            <person name="Kovtun M."/>
            <person name="Corcoran D."/>
            <person name="Baugh L.R."/>
            <person name="Kiontke K."/>
            <person name="Gunsalus K."/>
            <person name="Fitch D.H."/>
            <person name="Piano F."/>
        </authorList>
    </citation>
    <scope>NUCLEOTIDE SEQUENCE [LARGE SCALE GENOMIC DNA]</scope>
    <source>
        <strain evidence="1">PF1309</strain>
    </source>
</reference>
<protein>
    <submittedName>
        <fullName evidence="1">Uncharacterized protein</fullName>
    </submittedName>
</protein>